<evidence type="ECO:0000313" key="3">
    <source>
        <dbReference type="Proteomes" id="UP000436694"/>
    </source>
</evidence>
<organism evidence="2 3">
    <name type="scientific">Tritonibacter aquimaris</name>
    <dbReference type="NCBI Taxonomy" id="2663379"/>
    <lineage>
        <taxon>Bacteria</taxon>
        <taxon>Pseudomonadati</taxon>
        <taxon>Pseudomonadota</taxon>
        <taxon>Alphaproteobacteria</taxon>
        <taxon>Rhodobacterales</taxon>
        <taxon>Paracoccaceae</taxon>
        <taxon>Tritonibacter</taxon>
    </lineage>
</organism>
<dbReference type="InterPro" id="IPR006311">
    <property type="entry name" value="TAT_signal"/>
</dbReference>
<reference evidence="2 3" key="1">
    <citation type="submission" date="2019-10" db="EMBL/GenBank/DDBJ databases">
        <title>Epibacterium sp. nov., isolated from seawater.</title>
        <authorList>
            <person name="Zhang X."/>
            <person name="Li N."/>
        </authorList>
    </citation>
    <scope>NUCLEOTIDE SEQUENCE [LARGE SCALE GENOMIC DNA]</scope>
    <source>
        <strain evidence="2 3">SM1969</strain>
    </source>
</reference>
<dbReference type="AlphaFoldDB" id="A0A844ASK1"/>
<dbReference type="Gene3D" id="1.20.5.510">
    <property type="entry name" value="Single helix bin"/>
    <property type="match status" value="1"/>
</dbReference>
<gene>
    <name evidence="2" type="ORF">GG681_15620</name>
</gene>
<comment type="caution">
    <text evidence="2">The sequence shown here is derived from an EMBL/GenBank/DDBJ whole genome shotgun (WGS) entry which is preliminary data.</text>
</comment>
<sequence length="65" mass="6789">MSKKAENGSSRRDFLKLAATTAPVAAVAVATSGSDAAAAPAEPDLASDKMQDTAHTRAYYESIRF</sequence>
<evidence type="ECO:0000256" key="1">
    <source>
        <dbReference type="SAM" id="MobiDB-lite"/>
    </source>
</evidence>
<accession>A0A844ASK1</accession>
<dbReference type="PROSITE" id="PS51318">
    <property type="entry name" value="TAT"/>
    <property type="match status" value="1"/>
</dbReference>
<dbReference type="NCBIfam" id="TIGR01409">
    <property type="entry name" value="TAT_signal_seq"/>
    <property type="match status" value="1"/>
</dbReference>
<dbReference type="RefSeq" id="WP_153548966.1">
    <property type="nucleotide sequence ID" value="NZ_WIXK01000010.1"/>
</dbReference>
<name>A0A844ASK1_9RHOB</name>
<dbReference type="InterPro" id="IPR014177">
    <property type="entry name" value="Formate_DH_TAT-contain"/>
</dbReference>
<evidence type="ECO:0000313" key="2">
    <source>
        <dbReference type="EMBL" id="MQY44073.1"/>
    </source>
</evidence>
<dbReference type="Proteomes" id="UP000436694">
    <property type="component" value="Unassembled WGS sequence"/>
</dbReference>
<keyword evidence="3" id="KW-1185">Reference proteome</keyword>
<dbReference type="InterPro" id="IPR019546">
    <property type="entry name" value="TAT_signal_bac_arc"/>
</dbReference>
<feature type="compositionally biased region" description="Low complexity" evidence="1">
    <location>
        <begin position="33"/>
        <end position="44"/>
    </location>
</feature>
<dbReference type="PIRSF" id="PIRSF036704">
    <property type="entry name" value="UCP036704"/>
    <property type="match status" value="1"/>
</dbReference>
<feature type="region of interest" description="Disordered" evidence="1">
    <location>
        <begin position="33"/>
        <end position="53"/>
    </location>
</feature>
<proteinExistence type="predicted"/>
<dbReference type="EMBL" id="WIXK01000010">
    <property type="protein sequence ID" value="MQY44073.1"/>
    <property type="molecule type" value="Genomic_DNA"/>
</dbReference>
<protein>
    <submittedName>
        <fullName evidence="2">Twin-arginine translocation signal domain-containing protein</fullName>
    </submittedName>
</protein>